<comment type="caution">
    <text evidence="2">The sequence shown here is derived from an EMBL/GenBank/DDBJ whole genome shotgun (WGS) entry which is preliminary data.</text>
</comment>
<reference evidence="2 3" key="1">
    <citation type="submission" date="2020-08" db="EMBL/GenBank/DDBJ databases">
        <title>Genomic Encyclopedia of Type Strains, Phase IV (KMG-V): Genome sequencing to study the core and pangenomes of soil and plant-associated prokaryotes.</title>
        <authorList>
            <person name="Whitman W."/>
        </authorList>
    </citation>
    <scope>NUCLEOTIDE SEQUENCE [LARGE SCALE GENOMIC DNA]</scope>
    <source>
        <strain evidence="2 3">JPY162</strain>
    </source>
</reference>
<organism evidence="2 3">
    <name type="scientific">Paraburkholderia youngii</name>
    <dbReference type="NCBI Taxonomy" id="2782701"/>
    <lineage>
        <taxon>Bacteria</taxon>
        <taxon>Pseudomonadati</taxon>
        <taxon>Pseudomonadota</taxon>
        <taxon>Betaproteobacteria</taxon>
        <taxon>Burkholderiales</taxon>
        <taxon>Burkholderiaceae</taxon>
        <taxon>Paraburkholderia</taxon>
    </lineage>
</organism>
<name>A0A7W8LEA9_9BURK</name>
<evidence type="ECO:0000259" key="1">
    <source>
        <dbReference type="Pfam" id="PF14090"/>
    </source>
</evidence>
<sequence>MARFNATATVATLTSILKQLPGNTARRQRERLLSALFQLGSVTTVDAMRFLDVIDPRARIFELRSQGYHIDTTSVARATECGVFHNVGRYVLLPGSTTHRGRDGWVQLTLPLIGNPVPAQVRSSTGRTSMRQRQYHLSVTHLGDVG</sequence>
<dbReference type="AlphaFoldDB" id="A0A7W8LEA9"/>
<evidence type="ECO:0000313" key="2">
    <source>
        <dbReference type="EMBL" id="MBB5405068.1"/>
    </source>
</evidence>
<dbReference type="RefSeq" id="WP_184228633.1">
    <property type="nucleotide sequence ID" value="NZ_JACHDE010000026.1"/>
</dbReference>
<dbReference type="InterPro" id="IPR055245">
    <property type="entry name" value="HTH_proteobacteria"/>
</dbReference>
<evidence type="ECO:0000313" key="3">
    <source>
        <dbReference type="Proteomes" id="UP000592820"/>
    </source>
</evidence>
<dbReference type="EMBL" id="JACHDE010000026">
    <property type="protein sequence ID" value="MBB5405068.1"/>
    <property type="molecule type" value="Genomic_DNA"/>
</dbReference>
<dbReference type="Proteomes" id="UP000592820">
    <property type="component" value="Unassembled WGS sequence"/>
</dbReference>
<protein>
    <recommendedName>
        <fullName evidence="1">Winged helix-turn-helix domain-containing protein</fullName>
    </recommendedName>
</protein>
<feature type="domain" description="Winged helix-turn-helix" evidence="1">
    <location>
        <begin position="28"/>
        <end position="92"/>
    </location>
</feature>
<accession>A0A7W8LEA9</accession>
<proteinExistence type="predicted"/>
<dbReference type="Pfam" id="PF14090">
    <property type="entry name" value="HTH_39"/>
    <property type="match status" value="1"/>
</dbReference>
<gene>
    <name evidence="2" type="ORF">HDG41_007164</name>
</gene>